<reference evidence="2 3" key="1">
    <citation type="submission" date="2018-11" db="EMBL/GenBank/DDBJ databases">
        <title>Chitinophaga lutea sp.nov., isolate from arsenic contaminated soil.</title>
        <authorList>
            <person name="Zong Y."/>
        </authorList>
    </citation>
    <scope>NUCLEOTIDE SEQUENCE [LARGE SCALE GENOMIC DNA]</scope>
    <source>
        <strain evidence="2 3">ZY74</strain>
    </source>
</reference>
<protein>
    <submittedName>
        <fullName evidence="2">DUF5008 domain-containing protein</fullName>
    </submittedName>
</protein>
<name>A0A3N4PJZ3_9BACT</name>
<dbReference type="InterPro" id="IPR014756">
    <property type="entry name" value="Ig_E-set"/>
</dbReference>
<evidence type="ECO:0000313" key="2">
    <source>
        <dbReference type="EMBL" id="RPE08536.1"/>
    </source>
</evidence>
<dbReference type="SUPFAM" id="SSF81296">
    <property type="entry name" value="E set domains"/>
    <property type="match status" value="1"/>
</dbReference>
<comment type="caution">
    <text evidence="2">The sequence shown here is derived from an EMBL/GenBank/DDBJ whole genome shotgun (WGS) entry which is preliminary data.</text>
</comment>
<feature type="domain" description="IPT/TIG" evidence="1">
    <location>
        <begin position="54"/>
        <end position="115"/>
    </location>
</feature>
<keyword evidence="3" id="KW-1185">Reference proteome</keyword>
<dbReference type="InterPro" id="IPR002909">
    <property type="entry name" value="IPT_dom"/>
</dbReference>
<dbReference type="EMBL" id="RPDH01000002">
    <property type="protein sequence ID" value="RPE08536.1"/>
    <property type="molecule type" value="Genomic_DNA"/>
</dbReference>
<evidence type="ECO:0000313" key="3">
    <source>
        <dbReference type="Proteomes" id="UP000278351"/>
    </source>
</evidence>
<dbReference type="InterPro" id="IPR013783">
    <property type="entry name" value="Ig-like_fold"/>
</dbReference>
<proteinExistence type="predicted"/>
<dbReference type="Pfam" id="PF17164">
    <property type="entry name" value="DUF5122"/>
    <property type="match status" value="3"/>
</dbReference>
<dbReference type="InterPro" id="IPR013431">
    <property type="entry name" value="Delta_60_rpt"/>
</dbReference>
<gene>
    <name evidence="2" type="ORF">EGT74_15965</name>
</gene>
<dbReference type="Proteomes" id="UP000278351">
    <property type="component" value="Unassembled WGS sequence"/>
</dbReference>
<dbReference type="Gene3D" id="2.60.40.10">
    <property type="entry name" value="Immunoglobulins"/>
    <property type="match status" value="1"/>
</dbReference>
<dbReference type="AlphaFoldDB" id="A0A3N4PJZ3"/>
<dbReference type="Gene3D" id="2.80.10.50">
    <property type="match status" value="2"/>
</dbReference>
<evidence type="ECO:0000259" key="1">
    <source>
        <dbReference type="Pfam" id="PF01833"/>
    </source>
</evidence>
<organism evidence="2 3">
    <name type="scientific">Chitinophaga lutea</name>
    <dbReference type="NCBI Taxonomy" id="2488634"/>
    <lineage>
        <taxon>Bacteria</taxon>
        <taxon>Pseudomonadati</taxon>
        <taxon>Bacteroidota</taxon>
        <taxon>Chitinophagia</taxon>
        <taxon>Chitinophagales</taxon>
        <taxon>Chitinophagaceae</taxon>
        <taxon>Chitinophaga</taxon>
    </lineage>
</organism>
<sequence length="536" mass="57199">MQMMRRTIHKGFIGSIAAVALLAACQKESVNSDGGSPYGEPVLPAISFAEERALTPGKGFANDEITIKGKGFLAVKDRLVIQFGGTAGTIVSVTDSTVKVRIPELGSTGAVSAQVGQEFYYGPFFPVLGPLQMDTVYPGFRGANGQILNVMPVPGDKYMIAGSFTEYDNSAIKGGVNRLARINADGTLDRTYTYGENLGPTGGYIRPMVYLPDEKKYLIGGSFSGYDQVTNVHCIAKVNTNGGVDNVSVLRPSGATVATSALAGGFRGGVREIFLQKDGKIMVVGDFKFYVKPNYKLQTVELKTDSMHLDSTAVFQIARLHPDGELDSSYHYDLANHQGKVTVNAPISSAVLLPDDKLLIAGNFTTYGGQPAPHIARLNPDGTLDQSFNPGSGADLVIFDMLVQPDGKIICAGRFTRFNGAKAIGLVRLEANGAIDPTFNVGDGADGYALKINRLPGGELLVAGIFRKFAGVSRNNFVVLTAEGAVHKSYNSNGGITNGFVEQVIPMVGQKAALMVGSFTQFDFRSANRIVKMKYQ</sequence>
<dbReference type="Pfam" id="PF01833">
    <property type="entry name" value="TIG"/>
    <property type="match status" value="1"/>
</dbReference>
<accession>A0A3N4PJZ3</accession>
<dbReference type="NCBIfam" id="TIGR02608">
    <property type="entry name" value="delta_60_rpt"/>
    <property type="match status" value="2"/>
</dbReference>
<dbReference type="PROSITE" id="PS51257">
    <property type="entry name" value="PROKAR_LIPOPROTEIN"/>
    <property type="match status" value="1"/>
</dbReference>
<dbReference type="SUPFAM" id="SSF63829">
    <property type="entry name" value="Calcium-dependent phosphotriesterase"/>
    <property type="match status" value="1"/>
</dbReference>